<organism evidence="7">
    <name type="scientific">mine drainage metagenome</name>
    <dbReference type="NCBI Taxonomy" id="410659"/>
    <lineage>
        <taxon>unclassified sequences</taxon>
        <taxon>metagenomes</taxon>
        <taxon>ecological metagenomes</taxon>
    </lineage>
</organism>
<evidence type="ECO:0000256" key="4">
    <source>
        <dbReference type="ARBA" id="ARBA00022989"/>
    </source>
</evidence>
<keyword evidence="5 6" id="KW-0472">Membrane</keyword>
<evidence type="ECO:0000256" key="1">
    <source>
        <dbReference type="ARBA" id="ARBA00004651"/>
    </source>
</evidence>
<dbReference type="AlphaFoldDB" id="T0YWV3"/>
<sequence length="216" mass="23202">MLPTSDVEALVGLGILLTALYLQSESFVGPLVDAIALQSLLVSVLLGYLAWVDDDPSLALLAGLAVAIRVLLIPYVLRRQIRAFRWRFRELGASQRVASHALAAVAVAIVAWFIFQQTLGPALPALPGAAFPFVLLLEGLLMLSTRTNTLVQVMGYLEEENAVVYAGALFAGGFPLFLEVVIFLDVLGVVLVAVILSIQRSVVGAPEEEYLEELTG</sequence>
<dbReference type="InterPro" id="IPR038730">
    <property type="entry name" value="HyfE-like"/>
</dbReference>
<accession>T0YWV3</accession>
<dbReference type="EMBL" id="AUZY01010032">
    <property type="protein sequence ID" value="EQD40066.1"/>
    <property type="molecule type" value="Genomic_DNA"/>
</dbReference>
<proteinExistence type="predicted"/>
<keyword evidence="2" id="KW-1003">Cell membrane</keyword>
<keyword evidence="3 6" id="KW-0812">Transmembrane</keyword>
<feature type="transmembrane region" description="Helical" evidence="6">
    <location>
        <begin position="58"/>
        <end position="77"/>
    </location>
</feature>
<evidence type="ECO:0000256" key="5">
    <source>
        <dbReference type="ARBA" id="ARBA00023136"/>
    </source>
</evidence>
<dbReference type="PANTHER" id="PTHR38601">
    <property type="entry name" value="HYDROGENASE-4 COMPONENT E"/>
    <property type="match status" value="1"/>
</dbReference>
<feature type="transmembrane region" description="Helical" evidence="6">
    <location>
        <begin position="97"/>
        <end position="115"/>
    </location>
</feature>
<protein>
    <submittedName>
        <fullName evidence="7">Hydrogenase 4 membrane component (E)-like protein</fullName>
    </submittedName>
</protein>
<evidence type="ECO:0000256" key="2">
    <source>
        <dbReference type="ARBA" id="ARBA00022475"/>
    </source>
</evidence>
<reference evidence="7" key="1">
    <citation type="submission" date="2013-08" db="EMBL/GenBank/DDBJ databases">
        <authorList>
            <person name="Mendez C."/>
            <person name="Richter M."/>
            <person name="Ferrer M."/>
            <person name="Sanchez J."/>
        </authorList>
    </citation>
    <scope>NUCLEOTIDE SEQUENCE</scope>
</reference>
<comment type="subcellular location">
    <subcellularLocation>
        <location evidence="1">Cell membrane</location>
        <topology evidence="1">Multi-pass membrane protein</topology>
    </subcellularLocation>
</comment>
<comment type="caution">
    <text evidence="7">The sequence shown here is derived from an EMBL/GenBank/DDBJ whole genome shotgun (WGS) entry which is preliminary data.</text>
</comment>
<reference evidence="7" key="2">
    <citation type="journal article" date="2014" name="ISME J.">
        <title>Microbial stratification in low pH oxic and suboxic macroscopic growths along an acid mine drainage.</title>
        <authorList>
            <person name="Mendez-Garcia C."/>
            <person name="Mesa V."/>
            <person name="Sprenger R.R."/>
            <person name="Richter M."/>
            <person name="Diez M.S."/>
            <person name="Solano J."/>
            <person name="Bargiela R."/>
            <person name="Golyshina O.V."/>
            <person name="Manteca A."/>
            <person name="Ramos J.L."/>
            <person name="Gallego J.R."/>
            <person name="Llorente I."/>
            <person name="Martins Dos Santos V.A."/>
            <person name="Jensen O.N."/>
            <person name="Pelaez A.I."/>
            <person name="Sanchez J."/>
            <person name="Ferrer M."/>
        </authorList>
    </citation>
    <scope>NUCLEOTIDE SEQUENCE</scope>
</reference>
<feature type="transmembrane region" description="Helical" evidence="6">
    <location>
        <begin position="163"/>
        <end position="196"/>
    </location>
</feature>
<dbReference type="GO" id="GO:0005886">
    <property type="term" value="C:plasma membrane"/>
    <property type="evidence" value="ECO:0007669"/>
    <property type="project" value="UniProtKB-SubCell"/>
</dbReference>
<gene>
    <name evidence="7" type="ORF">B1B_15089</name>
</gene>
<feature type="transmembrane region" description="Helical" evidence="6">
    <location>
        <begin position="121"/>
        <end position="143"/>
    </location>
</feature>
<dbReference type="PANTHER" id="PTHR38601:SF1">
    <property type="entry name" value="HYDROGENASE-4 COMPONENT E"/>
    <property type="match status" value="1"/>
</dbReference>
<evidence type="ECO:0000313" key="7">
    <source>
        <dbReference type="EMBL" id="EQD40066.1"/>
    </source>
</evidence>
<name>T0YWV3_9ZZZZ</name>
<feature type="transmembrane region" description="Helical" evidence="6">
    <location>
        <begin position="6"/>
        <end position="22"/>
    </location>
</feature>
<keyword evidence="4 6" id="KW-1133">Transmembrane helix</keyword>
<evidence type="ECO:0000256" key="6">
    <source>
        <dbReference type="SAM" id="Phobius"/>
    </source>
</evidence>
<evidence type="ECO:0000256" key="3">
    <source>
        <dbReference type="ARBA" id="ARBA00022692"/>
    </source>
</evidence>